<proteinExistence type="predicted"/>
<dbReference type="EMBL" id="JEMT01026538">
    <property type="protein sequence ID" value="EXX59066.1"/>
    <property type="molecule type" value="Genomic_DNA"/>
</dbReference>
<dbReference type="PRINTS" id="PR01217">
    <property type="entry name" value="PRICHEXTENSN"/>
</dbReference>
<accession>A0A015KHH2</accession>
<feature type="compositionally biased region" description="Basic and acidic residues" evidence="1">
    <location>
        <begin position="118"/>
        <end position="152"/>
    </location>
</feature>
<feature type="signal peptide" evidence="2">
    <location>
        <begin position="1"/>
        <end position="22"/>
    </location>
</feature>
<feature type="compositionally biased region" description="Pro residues" evidence="1">
    <location>
        <begin position="179"/>
        <end position="205"/>
    </location>
</feature>
<feature type="compositionally biased region" description="Low complexity" evidence="1">
    <location>
        <begin position="206"/>
        <end position="234"/>
    </location>
</feature>
<sequence length="251" mass="26028">MKNFISILALILTFNNFVFVSGSLLEWRRDELLGIRTLPASNSTLAERAICPGGFIDCLNGGCCPRGSKCIADNKCSIRCTPGAPLCNGGCCLFGQVCGGKFCVAGTKPKAPKPPPPAEKKAPPPPPKEKKAPPPPPKEEKAPPPPPKEEKAPPPPPKEVKAPSPLPKEPQPKKQDLPSAPPPPPLPSFSPAPPPPSSPPSPPKSPSSTKAPIKTPNSSVAGSLASSGSTFGSAFGSTLVYSTVLVYLNLI</sequence>
<feature type="chain" id="PRO_5001474891" evidence="2">
    <location>
        <begin position="23"/>
        <end position="251"/>
    </location>
</feature>
<protein>
    <submittedName>
        <fullName evidence="3">Uncharacterized protein</fullName>
    </submittedName>
</protein>
<organism evidence="3 4">
    <name type="scientific">Rhizophagus irregularis (strain DAOM 197198w)</name>
    <name type="common">Glomus intraradices</name>
    <dbReference type="NCBI Taxonomy" id="1432141"/>
    <lineage>
        <taxon>Eukaryota</taxon>
        <taxon>Fungi</taxon>
        <taxon>Fungi incertae sedis</taxon>
        <taxon>Mucoromycota</taxon>
        <taxon>Glomeromycotina</taxon>
        <taxon>Glomeromycetes</taxon>
        <taxon>Glomerales</taxon>
        <taxon>Glomeraceae</taxon>
        <taxon>Rhizophagus</taxon>
    </lineage>
</organism>
<reference evidence="3 4" key="1">
    <citation type="submission" date="2014-02" db="EMBL/GenBank/DDBJ databases">
        <title>Single nucleus genome sequencing reveals high similarity among nuclei of an endomycorrhizal fungus.</title>
        <authorList>
            <person name="Lin K."/>
            <person name="Geurts R."/>
            <person name="Zhang Z."/>
            <person name="Limpens E."/>
            <person name="Saunders D.G."/>
            <person name="Mu D."/>
            <person name="Pang E."/>
            <person name="Cao H."/>
            <person name="Cha H."/>
            <person name="Lin T."/>
            <person name="Zhou Q."/>
            <person name="Shang Y."/>
            <person name="Li Y."/>
            <person name="Ivanov S."/>
            <person name="Sharma T."/>
            <person name="Velzen R.V."/>
            <person name="Ruijter N.D."/>
            <person name="Aanen D.K."/>
            <person name="Win J."/>
            <person name="Kamoun S."/>
            <person name="Bisseling T."/>
            <person name="Huang S."/>
        </authorList>
    </citation>
    <scope>NUCLEOTIDE SEQUENCE [LARGE SCALE GENOMIC DNA]</scope>
    <source>
        <strain evidence="4">DAOM197198w</strain>
    </source>
</reference>
<dbReference type="AlphaFoldDB" id="A0A015KHH2"/>
<name>A0A015KHH2_RHIIW</name>
<comment type="caution">
    <text evidence="3">The sequence shown here is derived from an EMBL/GenBank/DDBJ whole genome shotgun (WGS) entry which is preliminary data.</text>
</comment>
<keyword evidence="4" id="KW-1185">Reference proteome</keyword>
<feature type="region of interest" description="Disordered" evidence="1">
    <location>
        <begin position="109"/>
        <end position="234"/>
    </location>
</feature>
<evidence type="ECO:0000313" key="3">
    <source>
        <dbReference type="EMBL" id="EXX59066.1"/>
    </source>
</evidence>
<dbReference type="OrthoDB" id="2445129at2759"/>
<evidence type="ECO:0000256" key="1">
    <source>
        <dbReference type="SAM" id="MobiDB-lite"/>
    </source>
</evidence>
<dbReference type="HOGENOM" id="CLU_1107615_0_0_1"/>
<keyword evidence="2" id="KW-0732">Signal</keyword>
<gene>
    <name evidence="3" type="ORF">RirG_192140</name>
</gene>
<dbReference type="OMA" id="SANWHTE"/>
<dbReference type="Proteomes" id="UP000022910">
    <property type="component" value="Unassembled WGS sequence"/>
</dbReference>
<evidence type="ECO:0000313" key="4">
    <source>
        <dbReference type="Proteomes" id="UP000022910"/>
    </source>
</evidence>
<evidence type="ECO:0000256" key="2">
    <source>
        <dbReference type="SAM" id="SignalP"/>
    </source>
</evidence>